<feature type="compositionally biased region" description="Low complexity" evidence="4">
    <location>
        <begin position="156"/>
        <end position="169"/>
    </location>
</feature>
<dbReference type="SMART" id="SM00314">
    <property type="entry name" value="RA"/>
    <property type="match status" value="1"/>
</dbReference>
<gene>
    <name evidence="9" type="primary">LOC101400980</name>
</gene>
<feature type="compositionally biased region" description="Low complexity" evidence="4">
    <location>
        <begin position="666"/>
        <end position="689"/>
    </location>
</feature>
<dbReference type="PANTHER" id="PTHR23101">
    <property type="entry name" value="RAB GDP/GTP EXCHANGE FACTOR"/>
    <property type="match status" value="1"/>
</dbReference>
<feature type="region of interest" description="Disordered" evidence="4">
    <location>
        <begin position="401"/>
        <end position="737"/>
    </location>
</feature>
<dbReference type="InterPro" id="IPR003123">
    <property type="entry name" value="VPS9"/>
</dbReference>
<feature type="compositionally biased region" description="Low complexity" evidence="4">
    <location>
        <begin position="409"/>
        <end position="426"/>
    </location>
</feature>
<dbReference type="PROSITE" id="PS51205">
    <property type="entry name" value="VPS9"/>
    <property type="match status" value="1"/>
</dbReference>
<feature type="region of interest" description="Disordered" evidence="4">
    <location>
        <begin position="338"/>
        <end position="365"/>
    </location>
</feature>
<dbReference type="SMART" id="SM00167">
    <property type="entry name" value="VPS9"/>
    <property type="match status" value="1"/>
</dbReference>
<dbReference type="CDD" id="cd16130">
    <property type="entry name" value="RA_Rin3"/>
    <property type="match status" value="1"/>
</dbReference>
<evidence type="ECO:0000259" key="6">
    <source>
        <dbReference type="PROSITE" id="PS50200"/>
    </source>
</evidence>
<dbReference type="InterPro" id="IPR037191">
    <property type="entry name" value="VPS9_dom_sf"/>
</dbReference>
<feature type="compositionally biased region" description="Low complexity" evidence="4">
    <location>
        <begin position="697"/>
        <end position="721"/>
    </location>
</feature>
<name>A0ABM1D295_CERSS</name>
<dbReference type="Gene3D" id="3.30.505.10">
    <property type="entry name" value="SH2 domain"/>
    <property type="match status" value="1"/>
</dbReference>
<dbReference type="Proteomes" id="UP000694910">
    <property type="component" value="Unplaced"/>
</dbReference>
<dbReference type="RefSeq" id="XP_014645926.1">
    <property type="nucleotide sequence ID" value="XM_014790440.1"/>
</dbReference>
<feature type="domain" description="SH2" evidence="5">
    <location>
        <begin position="215"/>
        <end position="310"/>
    </location>
</feature>
<evidence type="ECO:0000313" key="9">
    <source>
        <dbReference type="RefSeq" id="XP_014645926.1"/>
    </source>
</evidence>
<evidence type="ECO:0000259" key="7">
    <source>
        <dbReference type="PROSITE" id="PS51205"/>
    </source>
</evidence>
<feature type="region of interest" description="Disordered" evidence="4">
    <location>
        <begin position="1"/>
        <end position="187"/>
    </location>
</feature>
<evidence type="ECO:0000256" key="2">
    <source>
        <dbReference type="ARBA" id="ARBA00022468"/>
    </source>
</evidence>
<dbReference type="PROSITE" id="PS50001">
    <property type="entry name" value="SH2"/>
    <property type="match status" value="1"/>
</dbReference>
<dbReference type="InterPro" id="IPR036860">
    <property type="entry name" value="SH2_dom_sf"/>
</dbReference>
<evidence type="ECO:0000256" key="4">
    <source>
        <dbReference type="SAM" id="MobiDB-lite"/>
    </source>
</evidence>
<dbReference type="Gene3D" id="1.20.1050.80">
    <property type="entry name" value="VPS9 domain"/>
    <property type="match status" value="1"/>
</dbReference>
<dbReference type="InterPro" id="IPR000980">
    <property type="entry name" value="SH2"/>
</dbReference>
<dbReference type="PROSITE" id="PS50200">
    <property type="entry name" value="RA"/>
    <property type="match status" value="1"/>
</dbReference>
<dbReference type="PRINTS" id="PR01217">
    <property type="entry name" value="PRICHEXTENSN"/>
</dbReference>
<keyword evidence="3" id="KW-0727">SH2 domain</keyword>
<accession>A0ABM1D295</accession>
<feature type="compositionally biased region" description="Polar residues" evidence="4">
    <location>
        <begin position="572"/>
        <end position="600"/>
    </location>
</feature>
<dbReference type="InterPro" id="IPR045046">
    <property type="entry name" value="Vps9-like"/>
</dbReference>
<dbReference type="GeneID" id="101400980"/>
<dbReference type="Pfam" id="PF23268">
    <property type="entry name" value="RIN1"/>
    <property type="match status" value="1"/>
</dbReference>
<evidence type="ECO:0000256" key="1">
    <source>
        <dbReference type="ARBA" id="ARBA00006919"/>
    </source>
</evidence>
<feature type="domain" description="Ras-associating" evidence="6">
    <location>
        <begin position="1044"/>
        <end position="1130"/>
    </location>
</feature>
<proteinExistence type="inferred from homology"/>
<feature type="compositionally biased region" description="Low complexity" evidence="4">
    <location>
        <begin position="107"/>
        <end position="139"/>
    </location>
</feature>
<feature type="compositionally biased region" description="Pro residues" evidence="4">
    <location>
        <begin position="431"/>
        <end position="455"/>
    </location>
</feature>
<feature type="compositionally biased region" description="Low complexity" evidence="4">
    <location>
        <begin position="24"/>
        <end position="46"/>
    </location>
</feature>
<feature type="domain" description="VPS9" evidence="7">
    <location>
        <begin position="870"/>
        <end position="1013"/>
    </location>
</feature>
<feature type="compositionally biased region" description="Basic and acidic residues" evidence="4">
    <location>
        <begin position="87"/>
        <end position="97"/>
    </location>
</feature>
<comment type="similarity">
    <text evidence="1">Belongs to the RIN (Ras interaction/interference) family.</text>
</comment>
<dbReference type="Pfam" id="PF02204">
    <property type="entry name" value="VPS9"/>
    <property type="match status" value="1"/>
</dbReference>
<dbReference type="PANTHER" id="PTHR23101:SF58">
    <property type="entry name" value="RAS AND RAB INTERACTOR 3"/>
    <property type="match status" value="1"/>
</dbReference>
<evidence type="ECO:0000313" key="8">
    <source>
        <dbReference type="Proteomes" id="UP000694910"/>
    </source>
</evidence>
<evidence type="ECO:0000256" key="3">
    <source>
        <dbReference type="PROSITE-ProRule" id="PRU00191"/>
    </source>
</evidence>
<feature type="compositionally biased region" description="Pro residues" evidence="4">
    <location>
        <begin position="463"/>
        <end position="478"/>
    </location>
</feature>
<protein>
    <submittedName>
        <fullName evidence="9">Ras and Rab interactor 3</fullName>
    </submittedName>
</protein>
<evidence type="ECO:0000259" key="5">
    <source>
        <dbReference type="PROSITE" id="PS50001"/>
    </source>
</evidence>
<sequence>MPRAELLVSPPAVRGRGGQQRKAPSFPRDSWPSWRRSSKFPSRVSGGRPGRRPSPRGSTRGGAPAPAHGRTPPAARLGPGGAAAGFREVEGSERSERSGGAGGSPLGAGLAAAARALPEGQRQGHAGARATAARAAPRLSRSDPRARAAGGMIRQAGAPARGDPAGPIPDVGKAEGEKEEEEDGLGPCPTTTPKNCLPCRGISVLEKLIKTCPVWLQLGLGRAEAARILHQEVSGTFLVCRDSSSKQLVLCVHFPSLNESSSKVLEYAIKEEKSILYLEGSVLVFEDIFRLTAFYCVSRDLLPFTLRLPRAILEASSFTDLETISNLGLGFWGSSLNPPRGGGSPGKASRDPAPGAPPASSLRSASHPENCACEIELSIGSERLWFVNPIFIEDCSRALPADQPPPGSCPSSPLSPTSDATSPTTRRAPRRPAPPPPTPPLHPPGPARPPPPPAPAQACPLPSASPPPEAPPPTPPASAPHLAPHAPGPPDHPSQPPMTACERLPRPLAGLGSLREEMKPGPGPSSLRQAPTPPLPARKVLPAAPPRRRLPEKASLEDQSAGMAAEGDQPGPSRTSQLSLPPQGTSDSPGDSPQRTTEQGQEAVAEARDPGSVPELPRKSRQAPVPPPRKKRVSRQLALVSSSPSGSAELPREEAAPEKPTPGPPRAGQGAASQAGTQRPQARAAARPRSTPEFKGSLASLSESVAVSASAADQDSYSTSSTEEELEQFSSPGMKKKPSVILGKARHRLSFASFSSVFHAFLSNNRKLYKKVVELAQDKASYFGNLVQDYKVYSLEMMARQTSSTEMLQEIRTMMTQLKSYLLQSTELKALVDPALHAEEELDAIVESALYKSVLKPLKEAINSCLHEIHSKDGSLQQLKENQLVVLGTTTTDLGVTTSVPEAPTMEKILQKFASLHKAYSPEKKISILLKTCKLIYDSMASGNPGKPYGADDFLPVLMYVLARSNLTEMLLDVEYMMELMDPALQLGEGSYYLTTTYGALEHIRNYDKITVTRQLSVEVQDSIHRWQRRRTLNKARASRSSVQDFICVSYLEPEQQSRTLASRADTLAEALCAQCAEKFEVPQPQDHRLFVLVDGRCFQLADEALPHRIKGYLLRSEPKRDFHFVYRPLDGGGGGPPCLVVREPNFL</sequence>
<reference evidence="9" key="1">
    <citation type="submission" date="2025-08" db="UniProtKB">
        <authorList>
            <consortium name="RefSeq"/>
        </authorList>
    </citation>
    <scope>IDENTIFICATION</scope>
</reference>
<dbReference type="SUPFAM" id="SSF55550">
    <property type="entry name" value="SH2 domain"/>
    <property type="match status" value="1"/>
</dbReference>
<dbReference type="InterPro" id="IPR000159">
    <property type="entry name" value="RA_dom"/>
</dbReference>
<feature type="compositionally biased region" description="Pro residues" evidence="4">
    <location>
        <begin position="486"/>
        <end position="496"/>
    </location>
</feature>
<dbReference type="SUPFAM" id="SSF109993">
    <property type="entry name" value="VPS9 domain"/>
    <property type="match status" value="1"/>
</dbReference>
<keyword evidence="2" id="KW-0343">GTPase activation</keyword>
<organism evidence="8 9">
    <name type="scientific">Ceratotherium simum simum</name>
    <name type="common">Southern white rhinoceros</name>
    <dbReference type="NCBI Taxonomy" id="73337"/>
    <lineage>
        <taxon>Eukaryota</taxon>
        <taxon>Metazoa</taxon>
        <taxon>Chordata</taxon>
        <taxon>Craniata</taxon>
        <taxon>Vertebrata</taxon>
        <taxon>Euteleostomi</taxon>
        <taxon>Mammalia</taxon>
        <taxon>Eutheria</taxon>
        <taxon>Laurasiatheria</taxon>
        <taxon>Perissodactyla</taxon>
        <taxon>Rhinocerotidae</taxon>
        <taxon>Ceratotherium</taxon>
    </lineage>
</organism>
<keyword evidence="8" id="KW-1185">Reference proteome</keyword>
<dbReference type="SMART" id="SM00252">
    <property type="entry name" value="SH2"/>
    <property type="match status" value="1"/>
</dbReference>